<evidence type="ECO:0000313" key="2">
    <source>
        <dbReference type="Proteomes" id="UP000030671"/>
    </source>
</evidence>
<sequence>MFGLDLILVGRETKKDFHDGFCIRTIADRFGCRALIGRSGMAFASIALLSASYPI</sequence>
<accession>W4KFH8</accession>
<proteinExistence type="predicted"/>
<organism evidence="1 2">
    <name type="scientific">Heterobasidion irregulare (strain TC 32-1)</name>
    <dbReference type="NCBI Taxonomy" id="747525"/>
    <lineage>
        <taxon>Eukaryota</taxon>
        <taxon>Fungi</taxon>
        <taxon>Dikarya</taxon>
        <taxon>Basidiomycota</taxon>
        <taxon>Agaricomycotina</taxon>
        <taxon>Agaricomycetes</taxon>
        <taxon>Russulales</taxon>
        <taxon>Bondarzewiaceae</taxon>
        <taxon>Heterobasidion</taxon>
        <taxon>Heterobasidion annosum species complex</taxon>
    </lineage>
</organism>
<dbReference type="RefSeq" id="XP_009544252.1">
    <property type="nucleotide sequence ID" value="XM_009545957.1"/>
</dbReference>
<name>W4KFH8_HETIT</name>
<keyword evidence="2" id="KW-1185">Reference proteome</keyword>
<gene>
    <name evidence="1" type="ORF">HETIRDRAFT_416287</name>
</gene>
<dbReference type="EMBL" id="KI925456">
    <property type="protein sequence ID" value="ETW84603.1"/>
    <property type="molecule type" value="Genomic_DNA"/>
</dbReference>
<protein>
    <submittedName>
        <fullName evidence="1">Uncharacterized protein</fullName>
    </submittedName>
</protein>
<dbReference type="InParanoid" id="W4KFH8"/>
<dbReference type="KEGG" id="hir:HETIRDRAFT_416287"/>
<evidence type="ECO:0000313" key="1">
    <source>
        <dbReference type="EMBL" id="ETW84603.1"/>
    </source>
</evidence>
<reference evidence="1 2" key="1">
    <citation type="journal article" date="2012" name="New Phytol.">
        <title>Insight into trade-off between wood decay and parasitism from the genome of a fungal forest pathogen.</title>
        <authorList>
            <person name="Olson A."/>
            <person name="Aerts A."/>
            <person name="Asiegbu F."/>
            <person name="Belbahri L."/>
            <person name="Bouzid O."/>
            <person name="Broberg A."/>
            <person name="Canback B."/>
            <person name="Coutinho P.M."/>
            <person name="Cullen D."/>
            <person name="Dalman K."/>
            <person name="Deflorio G."/>
            <person name="van Diepen L.T."/>
            <person name="Dunand C."/>
            <person name="Duplessis S."/>
            <person name="Durling M."/>
            <person name="Gonthier P."/>
            <person name="Grimwood J."/>
            <person name="Fossdal C.G."/>
            <person name="Hansson D."/>
            <person name="Henrissat B."/>
            <person name="Hietala A."/>
            <person name="Himmelstrand K."/>
            <person name="Hoffmeister D."/>
            <person name="Hogberg N."/>
            <person name="James T.Y."/>
            <person name="Karlsson M."/>
            <person name="Kohler A."/>
            <person name="Kues U."/>
            <person name="Lee Y.H."/>
            <person name="Lin Y.C."/>
            <person name="Lind M."/>
            <person name="Lindquist E."/>
            <person name="Lombard V."/>
            <person name="Lucas S."/>
            <person name="Lunden K."/>
            <person name="Morin E."/>
            <person name="Murat C."/>
            <person name="Park J."/>
            <person name="Raffaello T."/>
            <person name="Rouze P."/>
            <person name="Salamov A."/>
            <person name="Schmutz J."/>
            <person name="Solheim H."/>
            <person name="Stahlberg J."/>
            <person name="Velez H."/>
            <person name="de Vries R.P."/>
            <person name="Wiebenga A."/>
            <person name="Woodward S."/>
            <person name="Yakovlev I."/>
            <person name="Garbelotto M."/>
            <person name="Martin F."/>
            <person name="Grigoriev I.V."/>
            <person name="Stenlid J."/>
        </authorList>
    </citation>
    <scope>NUCLEOTIDE SEQUENCE [LARGE SCALE GENOMIC DNA]</scope>
    <source>
        <strain evidence="1 2">TC 32-1</strain>
    </source>
</reference>
<dbReference type="Proteomes" id="UP000030671">
    <property type="component" value="Unassembled WGS sequence"/>
</dbReference>
<dbReference type="GeneID" id="20673308"/>
<dbReference type="AlphaFoldDB" id="W4KFH8"/>
<dbReference type="HOGENOM" id="CLU_3032604_0_0_1"/>